<evidence type="ECO:0000256" key="1">
    <source>
        <dbReference type="ARBA" id="ARBA00001971"/>
    </source>
</evidence>
<comment type="cofactor">
    <cofactor evidence="1">
        <name>heme</name>
        <dbReference type="ChEBI" id="CHEBI:30413"/>
    </cofactor>
</comment>
<proteinExistence type="inferred from homology"/>
<sequence length="583" mass="66376">MWLSLTLGLLFLYIVDYSRRLYKNIRIAQRTELPYVVAPFSIGIIQVIHFQTRWFPYIVDNVLPASLGDNLRDVLSTSRWVLKDRQVRKYGKVYLVVTPRVVLCNVSDAGVVVQVTHARGGWPKPIWLYQGVELYGPNVVTSEGHHWARHRRRTATIFNKKNDALVWKESIRLVQEMLEQWKTGNGSRDLLVQTARDDVPKFALNVFSAAGFGVRMPFKPVADNSAEVKNGRYGIFQDTPTPPQGFDFTFRGVVHYMCSNISMVILAIFILPKWAPRVLFPFLRRSFSAHRDLKNYLERLLSNAKTEDSPTTSDLVHEMIRDRSTSTAGSLSDQEIISNGHVFTIAGHETTATTLRYALLLLALHQDVQEWVWQGIVEATTDEPADVEAWNEESVYPKLVTPLCVMLETMRLYPPVVTVPKWTGNEARSIHYQDRDVPLGQGVNINLNMNGLHYSEEYWGPDVQRFSPQRWDARNKESYLARNADLTGLNSPGLEYSTIHKPVRGAYIPFSDGVRACLGKKFAQVEVVIALTVILRQYRIELAQKGEKGRKQAERALEDSASMIALAMNQDVPLVFRERGESQ</sequence>
<evidence type="ECO:0000256" key="4">
    <source>
        <dbReference type="ARBA" id="ARBA00023002"/>
    </source>
</evidence>
<evidence type="ECO:0000313" key="7">
    <source>
        <dbReference type="EMBL" id="KAL2843760.1"/>
    </source>
</evidence>
<dbReference type="PROSITE" id="PS00086">
    <property type="entry name" value="CYTOCHROME_P450"/>
    <property type="match status" value="1"/>
</dbReference>
<dbReference type="InterPro" id="IPR001128">
    <property type="entry name" value="Cyt_P450"/>
</dbReference>
<accession>A0ABR4JUP6</accession>
<dbReference type="Pfam" id="PF00067">
    <property type="entry name" value="p450"/>
    <property type="match status" value="1"/>
</dbReference>
<evidence type="ECO:0000256" key="5">
    <source>
        <dbReference type="ARBA" id="ARBA00023004"/>
    </source>
</evidence>
<dbReference type="InterPro" id="IPR050121">
    <property type="entry name" value="Cytochrome_P450_monoxygenase"/>
</dbReference>
<dbReference type="GeneID" id="98161647"/>
<keyword evidence="8" id="KW-1185">Reference proteome</keyword>
<keyword evidence="4 6" id="KW-0560">Oxidoreductase</keyword>
<dbReference type="PRINTS" id="PR00463">
    <property type="entry name" value="EP450I"/>
</dbReference>
<keyword evidence="6" id="KW-0349">Heme</keyword>
<dbReference type="InterPro" id="IPR036396">
    <property type="entry name" value="Cyt_P450_sf"/>
</dbReference>
<dbReference type="RefSeq" id="XP_070895763.1">
    <property type="nucleotide sequence ID" value="XM_071046483.1"/>
</dbReference>
<name>A0ABR4JUP6_9EURO</name>
<dbReference type="Proteomes" id="UP001610444">
    <property type="component" value="Unassembled WGS sequence"/>
</dbReference>
<dbReference type="PRINTS" id="PR00385">
    <property type="entry name" value="P450"/>
</dbReference>
<evidence type="ECO:0000256" key="3">
    <source>
        <dbReference type="ARBA" id="ARBA00022723"/>
    </source>
</evidence>
<dbReference type="InterPro" id="IPR002401">
    <property type="entry name" value="Cyt_P450_E_grp-I"/>
</dbReference>
<dbReference type="InterPro" id="IPR017972">
    <property type="entry name" value="Cyt_P450_CS"/>
</dbReference>
<evidence type="ECO:0000313" key="8">
    <source>
        <dbReference type="Proteomes" id="UP001610444"/>
    </source>
</evidence>
<keyword evidence="6 7" id="KW-0503">Monooxygenase</keyword>
<keyword evidence="5 6" id="KW-0408">Iron</keyword>
<dbReference type="PANTHER" id="PTHR24305:SF166">
    <property type="entry name" value="CYTOCHROME P450 12A4, MITOCHONDRIAL-RELATED"/>
    <property type="match status" value="1"/>
</dbReference>
<reference evidence="7 8" key="1">
    <citation type="submission" date="2024-07" db="EMBL/GenBank/DDBJ databases">
        <title>Section-level genome sequencing and comparative genomics of Aspergillus sections Usti and Cavernicolus.</title>
        <authorList>
            <consortium name="Lawrence Berkeley National Laboratory"/>
            <person name="Nybo J.L."/>
            <person name="Vesth T.C."/>
            <person name="Theobald S."/>
            <person name="Frisvad J.C."/>
            <person name="Larsen T.O."/>
            <person name="Kjaerboelling I."/>
            <person name="Rothschild-Mancinelli K."/>
            <person name="Lyhne E.K."/>
            <person name="Kogle M.E."/>
            <person name="Barry K."/>
            <person name="Clum A."/>
            <person name="Na H."/>
            <person name="Ledsgaard L."/>
            <person name="Lin J."/>
            <person name="Lipzen A."/>
            <person name="Kuo A."/>
            <person name="Riley R."/>
            <person name="Mondo S."/>
            <person name="LaButti K."/>
            <person name="Haridas S."/>
            <person name="Pangalinan J."/>
            <person name="Salamov A.A."/>
            <person name="Simmons B.A."/>
            <person name="Magnuson J.K."/>
            <person name="Chen J."/>
            <person name="Drula E."/>
            <person name="Henrissat B."/>
            <person name="Wiebenga A."/>
            <person name="Lubbers R.J."/>
            <person name="Gomes A.C."/>
            <person name="Macurrencykelacurrency M.R."/>
            <person name="Stajich J."/>
            <person name="Grigoriev I.V."/>
            <person name="Mortensen U.H."/>
            <person name="De vries R.P."/>
            <person name="Baker S.E."/>
            <person name="Andersen M.R."/>
        </authorList>
    </citation>
    <scope>NUCLEOTIDE SEQUENCE [LARGE SCALE GENOMIC DNA]</scope>
    <source>
        <strain evidence="7 8">CBS 756.74</strain>
    </source>
</reference>
<dbReference type="SUPFAM" id="SSF48264">
    <property type="entry name" value="Cytochrome P450"/>
    <property type="match status" value="1"/>
</dbReference>
<comment type="caution">
    <text evidence="7">The sequence shown here is derived from an EMBL/GenBank/DDBJ whole genome shotgun (WGS) entry which is preliminary data.</text>
</comment>
<evidence type="ECO:0000256" key="2">
    <source>
        <dbReference type="ARBA" id="ARBA00010617"/>
    </source>
</evidence>
<protein>
    <submittedName>
        <fullName evidence="7">Cytochrome P450 monooxygenase</fullName>
    </submittedName>
</protein>
<dbReference type="PANTHER" id="PTHR24305">
    <property type="entry name" value="CYTOCHROME P450"/>
    <property type="match status" value="1"/>
</dbReference>
<dbReference type="GO" id="GO:0004497">
    <property type="term" value="F:monooxygenase activity"/>
    <property type="evidence" value="ECO:0007669"/>
    <property type="project" value="UniProtKB-KW"/>
</dbReference>
<keyword evidence="3 6" id="KW-0479">Metal-binding</keyword>
<dbReference type="EMBL" id="JBFXLR010000044">
    <property type="protein sequence ID" value="KAL2843760.1"/>
    <property type="molecule type" value="Genomic_DNA"/>
</dbReference>
<evidence type="ECO:0000256" key="6">
    <source>
        <dbReference type="RuleBase" id="RU000461"/>
    </source>
</evidence>
<dbReference type="CDD" id="cd11070">
    <property type="entry name" value="CYP56-like"/>
    <property type="match status" value="1"/>
</dbReference>
<comment type="similarity">
    <text evidence="2 6">Belongs to the cytochrome P450 family.</text>
</comment>
<dbReference type="Gene3D" id="1.10.630.10">
    <property type="entry name" value="Cytochrome P450"/>
    <property type="match status" value="1"/>
</dbReference>
<organism evidence="7 8">
    <name type="scientific">Aspergillus pseudodeflectus</name>
    <dbReference type="NCBI Taxonomy" id="176178"/>
    <lineage>
        <taxon>Eukaryota</taxon>
        <taxon>Fungi</taxon>
        <taxon>Dikarya</taxon>
        <taxon>Ascomycota</taxon>
        <taxon>Pezizomycotina</taxon>
        <taxon>Eurotiomycetes</taxon>
        <taxon>Eurotiomycetidae</taxon>
        <taxon>Eurotiales</taxon>
        <taxon>Aspergillaceae</taxon>
        <taxon>Aspergillus</taxon>
        <taxon>Aspergillus subgen. Nidulantes</taxon>
    </lineage>
</organism>
<gene>
    <name evidence="7" type="ORF">BJX68DRAFT_269936</name>
</gene>